<dbReference type="PANTHER" id="PTHR43235">
    <property type="entry name" value="GLUTAMINE AMIDOTRANSFERASE PB2B2.05-RELATED"/>
    <property type="match status" value="1"/>
</dbReference>
<dbReference type="GO" id="GO:0005829">
    <property type="term" value="C:cytosol"/>
    <property type="evidence" value="ECO:0007669"/>
    <property type="project" value="TreeGrafter"/>
</dbReference>
<dbReference type="RefSeq" id="WP_072851743.1">
    <property type="nucleotide sequence ID" value="NZ_FQVI01000010.1"/>
</dbReference>
<dbReference type="InterPro" id="IPR044668">
    <property type="entry name" value="PuuD-like"/>
</dbReference>
<dbReference type="InterPro" id="IPR029062">
    <property type="entry name" value="Class_I_gatase-like"/>
</dbReference>
<reference evidence="1 2" key="1">
    <citation type="submission" date="2016-11" db="EMBL/GenBank/DDBJ databases">
        <authorList>
            <person name="Jaros S."/>
            <person name="Januszkiewicz K."/>
            <person name="Wedrychowicz H."/>
        </authorList>
    </citation>
    <scope>NUCLEOTIDE SEQUENCE [LARGE SCALE GENOMIC DNA]</scope>
    <source>
        <strain evidence="1 2">DSM 17459</strain>
    </source>
</reference>
<dbReference type="GO" id="GO:0016811">
    <property type="term" value="F:hydrolase activity, acting on carbon-nitrogen (but not peptide) bonds, in linear amides"/>
    <property type="evidence" value="ECO:0007669"/>
    <property type="project" value="InterPro"/>
</dbReference>
<keyword evidence="2" id="KW-1185">Reference proteome</keyword>
<dbReference type="Gene3D" id="3.40.50.880">
    <property type="match status" value="1"/>
</dbReference>
<dbReference type="OrthoDB" id="9813383at2"/>
<dbReference type="Pfam" id="PF07722">
    <property type="entry name" value="Peptidase_C26"/>
    <property type="match status" value="1"/>
</dbReference>
<dbReference type="PANTHER" id="PTHR43235:SF1">
    <property type="entry name" value="GLUTAMINE AMIDOTRANSFERASE PB2B2.05-RELATED"/>
    <property type="match status" value="1"/>
</dbReference>
<evidence type="ECO:0000313" key="1">
    <source>
        <dbReference type="EMBL" id="SHF00877.1"/>
    </source>
</evidence>
<dbReference type="AlphaFoldDB" id="A0A1M4Y4X7"/>
<dbReference type="SUPFAM" id="SSF52317">
    <property type="entry name" value="Class I glutamine amidotransferase-like"/>
    <property type="match status" value="1"/>
</dbReference>
<name>A0A1M4Y4X7_9CLOT</name>
<protein>
    <submittedName>
        <fullName evidence="1">Putative glutamine amidotransferase</fullName>
    </submittedName>
</protein>
<dbReference type="STRING" id="1122155.SAMN02745158_02260"/>
<dbReference type="CDD" id="cd01745">
    <property type="entry name" value="GATase1_2"/>
    <property type="match status" value="1"/>
</dbReference>
<dbReference type="PROSITE" id="PS51273">
    <property type="entry name" value="GATASE_TYPE_1"/>
    <property type="match status" value="1"/>
</dbReference>
<organism evidence="1 2">
    <name type="scientific">Lactonifactor longoviformis DSM 17459</name>
    <dbReference type="NCBI Taxonomy" id="1122155"/>
    <lineage>
        <taxon>Bacteria</taxon>
        <taxon>Bacillati</taxon>
        <taxon>Bacillota</taxon>
        <taxon>Clostridia</taxon>
        <taxon>Eubacteriales</taxon>
        <taxon>Clostridiaceae</taxon>
        <taxon>Lactonifactor</taxon>
    </lineage>
</organism>
<dbReference type="GO" id="GO:0016740">
    <property type="term" value="F:transferase activity"/>
    <property type="evidence" value="ECO:0007669"/>
    <property type="project" value="UniProtKB-KW"/>
</dbReference>
<evidence type="ECO:0000313" key="2">
    <source>
        <dbReference type="Proteomes" id="UP000184245"/>
    </source>
</evidence>
<accession>A0A1M4Y4X7</accession>
<keyword evidence="1" id="KW-0315">Glutamine amidotransferase</keyword>
<dbReference type="EMBL" id="FQVI01000010">
    <property type="protein sequence ID" value="SHF00877.1"/>
    <property type="molecule type" value="Genomic_DNA"/>
</dbReference>
<dbReference type="InterPro" id="IPR011697">
    <property type="entry name" value="Peptidase_C26"/>
</dbReference>
<keyword evidence="1" id="KW-0808">Transferase</keyword>
<proteinExistence type="predicted"/>
<sequence>MSRPIIGVIPLVDMKKNSYWMLPGYLDALLEAGGTPFMLPLTSDLAILEQLSRMCDGFLFTGGQDISPDLYGEAPLPSCKECCRPRDEMEKSLFRLLYEQNKPVLGICRGIQAINAFLGGTLYQDLPMQAASSVEHHQSPPYDKPVHKVEIIEDTPLFKLLNQKEISVNSYHHQAVKSLSPNLKMMACSPDGITEAVYAPKKKYVWAVQWHPEFSYLKDDISRKIFRSFIEAAR</sequence>
<gene>
    <name evidence="1" type="ORF">SAMN02745158_02260</name>
</gene>
<dbReference type="Proteomes" id="UP000184245">
    <property type="component" value="Unassembled WGS sequence"/>
</dbReference>